<gene>
    <name evidence="2" type="ORF">HID58_048029</name>
</gene>
<protein>
    <submittedName>
        <fullName evidence="2">Uncharacterized protein</fullName>
    </submittedName>
</protein>
<feature type="compositionally biased region" description="Basic and acidic residues" evidence="1">
    <location>
        <begin position="323"/>
        <end position="334"/>
    </location>
</feature>
<keyword evidence="3" id="KW-1185">Reference proteome</keyword>
<feature type="compositionally biased region" description="Basic and acidic residues" evidence="1">
    <location>
        <begin position="70"/>
        <end position="81"/>
    </location>
</feature>
<organism evidence="2 3">
    <name type="scientific">Brassica napus</name>
    <name type="common">Rape</name>
    <dbReference type="NCBI Taxonomy" id="3708"/>
    <lineage>
        <taxon>Eukaryota</taxon>
        <taxon>Viridiplantae</taxon>
        <taxon>Streptophyta</taxon>
        <taxon>Embryophyta</taxon>
        <taxon>Tracheophyta</taxon>
        <taxon>Spermatophyta</taxon>
        <taxon>Magnoliopsida</taxon>
        <taxon>eudicotyledons</taxon>
        <taxon>Gunneridae</taxon>
        <taxon>Pentapetalae</taxon>
        <taxon>rosids</taxon>
        <taxon>malvids</taxon>
        <taxon>Brassicales</taxon>
        <taxon>Brassicaceae</taxon>
        <taxon>Brassiceae</taxon>
        <taxon>Brassica</taxon>
    </lineage>
</organism>
<dbReference type="Proteomes" id="UP000824890">
    <property type="component" value="Unassembled WGS sequence"/>
</dbReference>
<name>A0ABQ8B2H0_BRANA</name>
<proteinExistence type="predicted"/>
<feature type="region of interest" description="Disordered" evidence="1">
    <location>
        <begin position="70"/>
        <end position="93"/>
    </location>
</feature>
<evidence type="ECO:0000313" key="3">
    <source>
        <dbReference type="Proteomes" id="UP000824890"/>
    </source>
</evidence>
<feature type="region of interest" description="Disordered" evidence="1">
    <location>
        <begin position="361"/>
        <end position="389"/>
    </location>
</feature>
<evidence type="ECO:0000256" key="1">
    <source>
        <dbReference type="SAM" id="MobiDB-lite"/>
    </source>
</evidence>
<comment type="caution">
    <text evidence="2">The sequence shown here is derived from an EMBL/GenBank/DDBJ whole genome shotgun (WGS) entry which is preliminary data.</text>
</comment>
<dbReference type="EMBL" id="JAGKQM010000012">
    <property type="protein sequence ID" value="KAH0898461.1"/>
    <property type="molecule type" value="Genomic_DNA"/>
</dbReference>
<sequence>MLFDPAIPPMESILAFTSPTLDPSSSFSPNPNFFHRDEEGRKVVDKLELKTRNPDTINQVKKKLMEKGVQRMERHPSDGTKIRCLPPKSGHGGKYTWEGAARMEDYKMQPDPSVMDEGDLNYDEENIGGGGGDDMAVEVGKGEVEVAKEAPGGVARAEYFDLDVETGRKSFARPLNAETVEQDEEDLRWAAIGRLLSQRQGSHLATLRRSQTSGYADGNVVQTIDVRKLDRSDREMVVRQALATSDQDNYKLLSAIKKRLNSCYTAGSAPKSRVVVVAVVILLDLLQHRDEEGRKAVDKLELKTRNPDTINQVKKKLMEKGVQRMERHPSDGTKIRCPPPKSGHGGKYTWEGAARMEDYEMQPDPSTMDEGDLNYDEEKIGGGGGDDMAVEVGKGEVEVAKEAPGGVARAEVDPRLISLP</sequence>
<feature type="region of interest" description="Disordered" evidence="1">
    <location>
        <begin position="323"/>
        <end position="347"/>
    </location>
</feature>
<reference evidence="2 3" key="1">
    <citation type="submission" date="2021-05" db="EMBL/GenBank/DDBJ databases">
        <title>Genome Assembly of Synthetic Allotetraploid Brassica napus Reveals Homoeologous Exchanges between Subgenomes.</title>
        <authorList>
            <person name="Davis J.T."/>
        </authorList>
    </citation>
    <scope>NUCLEOTIDE SEQUENCE [LARGE SCALE GENOMIC DNA]</scope>
    <source>
        <strain evidence="3">cv. Da-Ae</strain>
        <tissue evidence="2">Seedling</tissue>
    </source>
</reference>
<accession>A0ABQ8B2H0</accession>
<evidence type="ECO:0000313" key="2">
    <source>
        <dbReference type="EMBL" id="KAH0898461.1"/>
    </source>
</evidence>